<keyword evidence="1" id="KW-0805">Transcription regulation</keyword>
<feature type="domain" description="HTH tetR-type" evidence="4">
    <location>
        <begin position="12"/>
        <end position="46"/>
    </location>
</feature>
<dbReference type="AlphaFoldDB" id="A0A561UGR3"/>
<keyword evidence="7" id="KW-1185">Reference proteome</keyword>
<dbReference type="GO" id="GO:0003677">
    <property type="term" value="F:DNA binding"/>
    <property type="evidence" value="ECO:0007669"/>
    <property type="project" value="UniProtKB-KW"/>
</dbReference>
<keyword evidence="3" id="KW-0804">Transcription</keyword>
<dbReference type="SUPFAM" id="SSF48498">
    <property type="entry name" value="Tetracyclin repressor-like, C-terminal domain"/>
    <property type="match status" value="1"/>
</dbReference>
<dbReference type="Pfam" id="PF00440">
    <property type="entry name" value="TetR_N"/>
    <property type="match status" value="1"/>
</dbReference>
<evidence type="ECO:0000259" key="4">
    <source>
        <dbReference type="Pfam" id="PF00440"/>
    </source>
</evidence>
<dbReference type="Proteomes" id="UP000317940">
    <property type="component" value="Unassembled WGS sequence"/>
</dbReference>
<evidence type="ECO:0000256" key="1">
    <source>
        <dbReference type="ARBA" id="ARBA00023015"/>
    </source>
</evidence>
<name>A0A561UGR3_9ACTN</name>
<comment type="caution">
    <text evidence="6">The sequence shown here is derived from an EMBL/GenBank/DDBJ whole genome shotgun (WGS) entry which is preliminary data.</text>
</comment>
<dbReference type="InterPro" id="IPR025996">
    <property type="entry name" value="MT1864/Rv1816-like_C"/>
</dbReference>
<dbReference type="InterPro" id="IPR001647">
    <property type="entry name" value="HTH_TetR"/>
</dbReference>
<dbReference type="Gene3D" id="1.10.357.10">
    <property type="entry name" value="Tetracycline Repressor, domain 2"/>
    <property type="match status" value="1"/>
</dbReference>
<dbReference type="Gene3D" id="1.10.10.60">
    <property type="entry name" value="Homeodomain-like"/>
    <property type="match status" value="1"/>
</dbReference>
<dbReference type="InterPro" id="IPR009057">
    <property type="entry name" value="Homeodomain-like_sf"/>
</dbReference>
<sequence>MPRAGLTPDVVVDHALALIDEQGPGELTLAAVAARAGVAAPSLYKHVPGGLAGLRRLVAVRVTGDLADQLTGAVAGLDGEDAVQALLRAYHAYALAFPRRYAALPQAPSADDDERLTTEGGRLVGTIFQVLAGYGITDAEAVHAARTVRSLAHGFASLAIGGAFQLGEDLAVTQERMIGLLTGGLRGWPTAGGPARRAE</sequence>
<evidence type="ECO:0000256" key="2">
    <source>
        <dbReference type="ARBA" id="ARBA00023125"/>
    </source>
</evidence>
<reference evidence="6 7" key="1">
    <citation type="submission" date="2019-06" db="EMBL/GenBank/DDBJ databases">
        <title>Sequencing the genomes of 1000 actinobacteria strains.</title>
        <authorList>
            <person name="Klenk H.-P."/>
        </authorList>
    </citation>
    <scope>NUCLEOTIDE SEQUENCE [LARGE SCALE GENOMIC DNA]</scope>
    <source>
        <strain evidence="6 7">DSM 44826</strain>
    </source>
</reference>
<evidence type="ECO:0000256" key="3">
    <source>
        <dbReference type="ARBA" id="ARBA00023163"/>
    </source>
</evidence>
<dbReference type="Pfam" id="PF13305">
    <property type="entry name" value="TetR_C_33"/>
    <property type="match status" value="1"/>
</dbReference>
<evidence type="ECO:0000259" key="5">
    <source>
        <dbReference type="Pfam" id="PF13305"/>
    </source>
</evidence>
<gene>
    <name evidence="6" type="ORF">FHX73_112351</name>
</gene>
<evidence type="ECO:0000313" key="7">
    <source>
        <dbReference type="Proteomes" id="UP000317940"/>
    </source>
</evidence>
<evidence type="ECO:0000313" key="6">
    <source>
        <dbReference type="EMBL" id="TWF98535.1"/>
    </source>
</evidence>
<protein>
    <submittedName>
        <fullName evidence="6">TetR family transcriptional regulator</fullName>
    </submittedName>
</protein>
<feature type="domain" description="HTH-type transcriptional regulator MT1864/Rv1816-like C-terminal" evidence="5">
    <location>
        <begin position="84"/>
        <end position="179"/>
    </location>
</feature>
<dbReference type="RefSeq" id="WP_145904956.1">
    <property type="nucleotide sequence ID" value="NZ_BAAAMZ010000032.1"/>
</dbReference>
<proteinExistence type="predicted"/>
<accession>A0A561UGR3</accession>
<organism evidence="6 7">
    <name type="scientific">Kitasatospora viridis</name>
    <dbReference type="NCBI Taxonomy" id="281105"/>
    <lineage>
        <taxon>Bacteria</taxon>
        <taxon>Bacillati</taxon>
        <taxon>Actinomycetota</taxon>
        <taxon>Actinomycetes</taxon>
        <taxon>Kitasatosporales</taxon>
        <taxon>Streptomycetaceae</taxon>
        <taxon>Kitasatospora</taxon>
    </lineage>
</organism>
<dbReference type="EMBL" id="VIWT01000001">
    <property type="protein sequence ID" value="TWF98535.1"/>
    <property type="molecule type" value="Genomic_DNA"/>
</dbReference>
<dbReference type="OrthoDB" id="71867at2"/>
<dbReference type="InterPro" id="IPR036271">
    <property type="entry name" value="Tet_transcr_reg_TetR-rel_C_sf"/>
</dbReference>
<keyword evidence="2" id="KW-0238">DNA-binding</keyword>
<dbReference type="SUPFAM" id="SSF46689">
    <property type="entry name" value="Homeodomain-like"/>
    <property type="match status" value="1"/>
</dbReference>